<evidence type="ECO:0000313" key="3">
    <source>
        <dbReference type="Proteomes" id="UP000762676"/>
    </source>
</evidence>
<reference evidence="2 3" key="1">
    <citation type="journal article" date="2021" name="Elife">
        <title>Chloroplast acquisition without the gene transfer in kleptoplastic sea slugs, Plakobranchus ocellatus.</title>
        <authorList>
            <person name="Maeda T."/>
            <person name="Takahashi S."/>
            <person name="Yoshida T."/>
            <person name="Shimamura S."/>
            <person name="Takaki Y."/>
            <person name="Nagai Y."/>
            <person name="Toyoda A."/>
            <person name="Suzuki Y."/>
            <person name="Arimoto A."/>
            <person name="Ishii H."/>
            <person name="Satoh N."/>
            <person name="Nishiyama T."/>
            <person name="Hasebe M."/>
            <person name="Maruyama T."/>
            <person name="Minagawa J."/>
            <person name="Obokata J."/>
            <person name="Shigenobu S."/>
        </authorList>
    </citation>
    <scope>NUCLEOTIDE SEQUENCE [LARGE SCALE GENOMIC DNA]</scope>
</reference>
<evidence type="ECO:0000313" key="2">
    <source>
        <dbReference type="EMBL" id="GFS25748.1"/>
    </source>
</evidence>
<gene>
    <name evidence="2" type="ORF">ElyMa_005191800</name>
</gene>
<organism evidence="2 3">
    <name type="scientific">Elysia marginata</name>
    <dbReference type="NCBI Taxonomy" id="1093978"/>
    <lineage>
        <taxon>Eukaryota</taxon>
        <taxon>Metazoa</taxon>
        <taxon>Spiralia</taxon>
        <taxon>Lophotrochozoa</taxon>
        <taxon>Mollusca</taxon>
        <taxon>Gastropoda</taxon>
        <taxon>Heterobranchia</taxon>
        <taxon>Euthyneura</taxon>
        <taxon>Panpulmonata</taxon>
        <taxon>Sacoglossa</taxon>
        <taxon>Placobranchoidea</taxon>
        <taxon>Plakobranchidae</taxon>
        <taxon>Elysia</taxon>
    </lineage>
</organism>
<accession>A0AAV4JVJ1</accession>
<feature type="compositionally biased region" description="Polar residues" evidence="1">
    <location>
        <begin position="291"/>
        <end position="301"/>
    </location>
</feature>
<feature type="compositionally biased region" description="Low complexity" evidence="1">
    <location>
        <begin position="328"/>
        <end position="346"/>
    </location>
</feature>
<comment type="caution">
    <text evidence="2">The sequence shown here is derived from an EMBL/GenBank/DDBJ whole genome shotgun (WGS) entry which is preliminary data.</text>
</comment>
<keyword evidence="3" id="KW-1185">Reference proteome</keyword>
<dbReference type="Proteomes" id="UP000762676">
    <property type="component" value="Unassembled WGS sequence"/>
</dbReference>
<dbReference type="EMBL" id="BMAT01010375">
    <property type="protein sequence ID" value="GFS25748.1"/>
    <property type="molecule type" value="Genomic_DNA"/>
</dbReference>
<name>A0AAV4JVJ1_9GAST</name>
<proteinExistence type="predicted"/>
<feature type="compositionally biased region" description="Basic residues" evidence="1">
    <location>
        <begin position="308"/>
        <end position="327"/>
    </location>
</feature>
<feature type="region of interest" description="Disordered" evidence="1">
    <location>
        <begin position="264"/>
        <end position="369"/>
    </location>
</feature>
<evidence type="ECO:0000256" key="1">
    <source>
        <dbReference type="SAM" id="MobiDB-lite"/>
    </source>
</evidence>
<protein>
    <submittedName>
        <fullName evidence="2">Uncharacterized protein</fullName>
    </submittedName>
</protein>
<feature type="region of interest" description="Disordered" evidence="1">
    <location>
        <begin position="9"/>
        <end position="45"/>
    </location>
</feature>
<feature type="region of interest" description="Disordered" evidence="1">
    <location>
        <begin position="133"/>
        <end position="156"/>
    </location>
</feature>
<dbReference type="AlphaFoldDB" id="A0AAV4JVJ1"/>
<sequence>MGSDVIRSIVREEVKGEAGNTQRRPKTTVATSAGAGSGKLRGQRQTDVTAAFSERSIVNTRLLGRNADRASLGIDDPHAILVRSSSSLLSSPLSSSASRIPGGALVSPGNDALGTRSMASSWSVAMLPGASGRLGLQSSHNSGHRGRPKLGSVATSRSDLRDVGLDKSRVYTREHSSSSSKAFNSNPLGLSLKMGGRNNAAHLQVDSSYTAYPVSLTRPRYTSDATVVGGKNRRVVSNALSSCQPSGFSALSFKPSFAVNPASSALSSHQRSQKHSAKSNAGAYVGGLENSFGSRRSLSSLKQPLQQNHRKQQRQQPLRHQRNHHKQLLQQRSEQQQQEQQQQQRRNAFLACQPPTPAPSAAPQSIRPT</sequence>